<comment type="catalytic activity">
    <reaction evidence="7 9 12">
        <text>orotidine 5'-phosphate + H(+) = UMP + CO2</text>
        <dbReference type="Rhea" id="RHEA:11596"/>
        <dbReference type="ChEBI" id="CHEBI:15378"/>
        <dbReference type="ChEBI" id="CHEBI:16526"/>
        <dbReference type="ChEBI" id="CHEBI:57538"/>
        <dbReference type="ChEBI" id="CHEBI:57865"/>
        <dbReference type="EC" id="4.1.1.23"/>
    </reaction>
</comment>
<dbReference type="InterPro" id="IPR047596">
    <property type="entry name" value="OMPdecase_bac"/>
</dbReference>
<dbReference type="EC" id="4.1.1.23" evidence="9"/>
<dbReference type="HAMAP" id="MF_01200_B">
    <property type="entry name" value="OMPdecase_type1_B"/>
    <property type="match status" value="1"/>
</dbReference>
<comment type="function">
    <text evidence="1 9">Catalyzes the decarboxylation of orotidine 5'-monophosphate (OMP) to uridine 5'-monophosphate (UMP).</text>
</comment>
<dbReference type="NCBIfam" id="NF001273">
    <property type="entry name" value="PRK00230.1"/>
    <property type="match status" value="1"/>
</dbReference>
<dbReference type="Proteomes" id="UP000287394">
    <property type="component" value="Chromosome"/>
</dbReference>
<dbReference type="PANTHER" id="PTHR32119:SF2">
    <property type="entry name" value="OROTIDINE 5'-PHOSPHATE DECARBOXYLASE"/>
    <property type="match status" value="1"/>
</dbReference>
<feature type="active site" description="For OMPdecase activity" evidence="10">
    <location>
        <position position="69"/>
    </location>
</feature>
<keyword evidence="5 9" id="KW-0665">Pyrimidine biosynthesis</keyword>
<feature type="binding site" evidence="9 11">
    <location>
        <position position="220"/>
    </location>
    <ligand>
        <name>substrate</name>
    </ligand>
</feature>
<feature type="binding site" evidence="9 11">
    <location>
        <position position="12"/>
    </location>
    <ligand>
        <name>substrate</name>
    </ligand>
</feature>
<dbReference type="Gene3D" id="3.20.20.70">
    <property type="entry name" value="Aldolase class I"/>
    <property type="match status" value="1"/>
</dbReference>
<feature type="binding site" evidence="9">
    <location>
        <begin position="64"/>
        <end position="73"/>
    </location>
    <ligand>
        <name>substrate</name>
    </ligand>
</feature>
<dbReference type="InterPro" id="IPR018089">
    <property type="entry name" value="OMPdecase_AS"/>
</dbReference>
<evidence type="ECO:0000256" key="11">
    <source>
        <dbReference type="PIRSR" id="PIRSR614732-2"/>
    </source>
</evidence>
<evidence type="ECO:0000256" key="9">
    <source>
        <dbReference type="HAMAP-Rule" id="MF_01200"/>
    </source>
</evidence>
<dbReference type="OrthoDB" id="9806203at2"/>
<dbReference type="EMBL" id="AP025739">
    <property type="protein sequence ID" value="BDI31435.1"/>
    <property type="molecule type" value="Genomic_DNA"/>
</dbReference>
<evidence type="ECO:0000256" key="12">
    <source>
        <dbReference type="RuleBase" id="RU000512"/>
    </source>
</evidence>
<dbReference type="NCBIfam" id="TIGR01740">
    <property type="entry name" value="pyrF"/>
    <property type="match status" value="1"/>
</dbReference>
<feature type="binding site" evidence="9 11">
    <location>
        <position position="34"/>
    </location>
    <ligand>
        <name>substrate</name>
    </ligand>
</feature>
<feature type="active site" description="For OMPdecase activity" evidence="10">
    <location>
        <position position="64"/>
    </location>
</feature>
<dbReference type="RefSeq" id="WP_119322284.1">
    <property type="nucleotide sequence ID" value="NZ_AP025739.1"/>
</dbReference>
<organism evidence="13 14">
    <name type="scientific">Capsulimonas corticalis</name>
    <dbReference type="NCBI Taxonomy" id="2219043"/>
    <lineage>
        <taxon>Bacteria</taxon>
        <taxon>Bacillati</taxon>
        <taxon>Armatimonadota</taxon>
        <taxon>Armatimonadia</taxon>
        <taxon>Capsulimonadales</taxon>
        <taxon>Capsulimonadaceae</taxon>
        <taxon>Capsulimonas</taxon>
    </lineage>
</organism>
<keyword evidence="4 9" id="KW-0210">Decarboxylase</keyword>
<dbReference type="InterPro" id="IPR013785">
    <property type="entry name" value="Aldolase_TIM"/>
</dbReference>
<comment type="pathway">
    <text evidence="2 9 12">Pyrimidine metabolism; UMP biosynthesis via de novo pathway; UMP from orotate: step 2/2.</text>
</comment>
<dbReference type="GO" id="GO:0004590">
    <property type="term" value="F:orotidine-5'-phosphate decarboxylase activity"/>
    <property type="evidence" value="ECO:0007669"/>
    <property type="project" value="UniProtKB-UniRule"/>
</dbReference>
<keyword evidence="6 9" id="KW-0456">Lyase</keyword>
<dbReference type="GO" id="GO:0044205">
    <property type="term" value="P:'de novo' UMP biosynthetic process"/>
    <property type="evidence" value="ECO:0007669"/>
    <property type="project" value="UniProtKB-UniRule"/>
</dbReference>
<dbReference type="CDD" id="cd04725">
    <property type="entry name" value="OMP_decarboxylase_like"/>
    <property type="match status" value="1"/>
</dbReference>
<feature type="active site" description="For OMPdecase activity" evidence="10">
    <location>
        <position position="66"/>
    </location>
</feature>
<evidence type="ECO:0000256" key="3">
    <source>
        <dbReference type="ARBA" id="ARBA00011738"/>
    </source>
</evidence>
<dbReference type="PANTHER" id="PTHR32119">
    <property type="entry name" value="OROTIDINE 5'-PHOSPHATE DECARBOXYLASE"/>
    <property type="match status" value="1"/>
</dbReference>
<accession>A0A402CYA5</accession>
<dbReference type="GO" id="GO:0006207">
    <property type="term" value="P:'de novo' pyrimidine nucleobase biosynthetic process"/>
    <property type="evidence" value="ECO:0007669"/>
    <property type="project" value="InterPro"/>
</dbReference>
<comment type="similarity">
    <text evidence="8 9">Belongs to the OMP decarboxylase family. Type 1 subfamily.</text>
</comment>
<sequence length="247" mass="25494">MSNTSRILLPLDTDTADKAVDLAVRLKDDVAGFKVGLELINAAGFDVFERIYDAAGKDAKIFYDCKFHDIPNTVAGASRAAAKRGVWMFNVHASGGSAMMRAAVQGAAEGAEAGGHARKPLVLAVTILTSIAPEVLSGELGVERPLKDHVVSLARLAQDSGCDGIVASPHEIAAIREACGPDFVLVIPGVRPAGADVGDQKRVMTPGEAVALGADYLVVGRPVYGAPDPSAAARAINAEADAARNNG</sequence>
<feature type="binding site" evidence="9 11">
    <location>
        <position position="200"/>
    </location>
    <ligand>
        <name>substrate</name>
    </ligand>
</feature>
<evidence type="ECO:0000313" key="14">
    <source>
        <dbReference type="Proteomes" id="UP000287394"/>
    </source>
</evidence>
<gene>
    <name evidence="9 13" type="primary">pyrF</name>
    <name evidence="13" type="ORF">CCAX7_34860</name>
</gene>
<dbReference type="InterPro" id="IPR011060">
    <property type="entry name" value="RibuloseP-bd_barrel"/>
</dbReference>
<feature type="active site" description="Proton donor" evidence="9">
    <location>
        <position position="66"/>
    </location>
</feature>
<dbReference type="GO" id="GO:0005829">
    <property type="term" value="C:cytosol"/>
    <property type="evidence" value="ECO:0007669"/>
    <property type="project" value="TreeGrafter"/>
</dbReference>
<protein>
    <recommendedName>
        <fullName evidence="9">Orotidine 5'-phosphate decarboxylase</fullName>
        <ecNumber evidence="9">4.1.1.23</ecNumber>
    </recommendedName>
    <alternativeName>
        <fullName evidence="9">OMP decarboxylase</fullName>
        <shortName evidence="9">OMPDCase</shortName>
        <shortName evidence="9">OMPdecase</shortName>
    </alternativeName>
</protein>
<evidence type="ECO:0000256" key="7">
    <source>
        <dbReference type="ARBA" id="ARBA00049157"/>
    </source>
</evidence>
<evidence type="ECO:0000256" key="5">
    <source>
        <dbReference type="ARBA" id="ARBA00022975"/>
    </source>
</evidence>
<evidence type="ECO:0000256" key="10">
    <source>
        <dbReference type="PIRSR" id="PIRSR614732-1"/>
    </source>
</evidence>
<dbReference type="Pfam" id="PF00215">
    <property type="entry name" value="OMPdecase"/>
    <property type="match status" value="1"/>
</dbReference>
<dbReference type="PROSITE" id="PS00156">
    <property type="entry name" value="OMPDECASE"/>
    <property type="match status" value="1"/>
</dbReference>
<dbReference type="InterPro" id="IPR001754">
    <property type="entry name" value="OMPdeCOase_dom"/>
</dbReference>
<dbReference type="FunCoup" id="A0A402CYA5">
    <property type="interactions" value="187"/>
</dbReference>
<dbReference type="InterPro" id="IPR014732">
    <property type="entry name" value="OMPdecase"/>
</dbReference>
<feature type="binding site" evidence="9 11">
    <location>
        <position position="221"/>
    </location>
    <ligand>
        <name>substrate</name>
    </ligand>
</feature>
<evidence type="ECO:0000256" key="8">
    <source>
        <dbReference type="ARBA" id="ARBA00061012"/>
    </source>
</evidence>
<keyword evidence="14" id="KW-1185">Reference proteome</keyword>
<proteinExistence type="inferred from homology"/>
<feature type="binding site" evidence="9 11">
    <location>
        <position position="129"/>
    </location>
    <ligand>
        <name>substrate</name>
    </ligand>
</feature>
<dbReference type="SUPFAM" id="SSF51366">
    <property type="entry name" value="Ribulose-phoshate binding barrel"/>
    <property type="match status" value="1"/>
</dbReference>
<evidence type="ECO:0000256" key="4">
    <source>
        <dbReference type="ARBA" id="ARBA00022793"/>
    </source>
</evidence>
<dbReference type="AlphaFoldDB" id="A0A402CYA5"/>
<evidence type="ECO:0000256" key="2">
    <source>
        <dbReference type="ARBA" id="ARBA00004861"/>
    </source>
</evidence>
<comment type="subunit">
    <text evidence="3 9">Homodimer.</text>
</comment>
<evidence type="ECO:0000256" key="6">
    <source>
        <dbReference type="ARBA" id="ARBA00023239"/>
    </source>
</evidence>
<feature type="binding site" evidence="9 11">
    <location>
        <position position="191"/>
    </location>
    <ligand>
        <name>substrate</name>
    </ligand>
</feature>
<dbReference type="KEGG" id="ccot:CCAX7_34860"/>
<reference evidence="13 14" key="1">
    <citation type="journal article" date="2019" name="Int. J. Syst. Evol. Microbiol.">
        <title>Capsulimonas corticalis gen. nov., sp. nov., an aerobic capsulated bacterium, of a novel bacterial order, Capsulimonadales ord. nov., of the class Armatimonadia of the phylum Armatimonadetes.</title>
        <authorList>
            <person name="Li J."/>
            <person name="Kudo C."/>
            <person name="Tonouchi A."/>
        </authorList>
    </citation>
    <scope>NUCLEOTIDE SEQUENCE [LARGE SCALE GENOMIC DNA]</scope>
    <source>
        <strain evidence="13 14">AX-7</strain>
    </source>
</reference>
<evidence type="ECO:0000256" key="1">
    <source>
        <dbReference type="ARBA" id="ARBA00002356"/>
    </source>
</evidence>
<name>A0A402CYA5_9BACT</name>
<dbReference type="SMART" id="SM00934">
    <property type="entry name" value="OMPdecase"/>
    <property type="match status" value="1"/>
</dbReference>
<evidence type="ECO:0000313" key="13">
    <source>
        <dbReference type="EMBL" id="BDI31435.1"/>
    </source>
</evidence>
<dbReference type="FunFam" id="3.20.20.70:FF:000015">
    <property type="entry name" value="Orotidine 5'-phosphate decarboxylase"/>
    <property type="match status" value="1"/>
</dbReference>